<feature type="domain" description="SUEL-type lectin" evidence="2">
    <location>
        <begin position="24"/>
        <end position="110"/>
    </location>
</feature>
<evidence type="ECO:0000313" key="3">
    <source>
        <dbReference type="Proteomes" id="UP000694865"/>
    </source>
</evidence>
<organism evidence="3 4">
    <name type="scientific">Saccoglossus kowalevskii</name>
    <name type="common">Acorn worm</name>
    <dbReference type="NCBI Taxonomy" id="10224"/>
    <lineage>
        <taxon>Eukaryota</taxon>
        <taxon>Metazoa</taxon>
        <taxon>Hemichordata</taxon>
        <taxon>Enteropneusta</taxon>
        <taxon>Harrimaniidae</taxon>
        <taxon>Saccoglossus</taxon>
    </lineage>
</organism>
<keyword evidence="3" id="KW-1185">Reference proteome</keyword>
<protein>
    <submittedName>
        <fullName evidence="4">Rhamnose-binding lectin-like</fullName>
    </submittedName>
</protein>
<dbReference type="GeneID" id="100377301"/>
<dbReference type="RefSeq" id="XP_006811340.1">
    <property type="nucleotide sequence ID" value="XM_006811277.1"/>
</dbReference>
<gene>
    <name evidence="4" type="primary">LOC100377301</name>
</gene>
<evidence type="ECO:0000259" key="2">
    <source>
        <dbReference type="PROSITE" id="PS50228"/>
    </source>
</evidence>
<evidence type="ECO:0000256" key="1">
    <source>
        <dbReference type="SAM" id="SignalP"/>
    </source>
</evidence>
<keyword evidence="1" id="KW-0732">Signal</keyword>
<dbReference type="Pfam" id="PF02140">
    <property type="entry name" value="SUEL_Lectin"/>
    <property type="match status" value="1"/>
</dbReference>
<evidence type="ECO:0000313" key="4">
    <source>
        <dbReference type="RefSeq" id="XP_006811340.1"/>
    </source>
</evidence>
<dbReference type="PROSITE" id="PS50228">
    <property type="entry name" value="SUEL_LECTIN"/>
    <property type="match status" value="1"/>
</dbReference>
<dbReference type="InterPro" id="IPR043159">
    <property type="entry name" value="Lectin_gal-bd_sf"/>
</dbReference>
<dbReference type="Gene3D" id="2.60.120.740">
    <property type="match status" value="1"/>
</dbReference>
<feature type="chain" id="PRO_5045430028" evidence="1">
    <location>
        <begin position="22"/>
        <end position="172"/>
    </location>
</feature>
<dbReference type="Proteomes" id="UP000694865">
    <property type="component" value="Unplaced"/>
</dbReference>
<proteinExistence type="predicted"/>
<dbReference type="CDD" id="cd22827">
    <property type="entry name" value="Gal_Rha_Lectin_SUL-I-like"/>
    <property type="match status" value="1"/>
</dbReference>
<reference evidence="4" key="1">
    <citation type="submission" date="2025-08" db="UniProtKB">
        <authorList>
            <consortium name="RefSeq"/>
        </authorList>
    </citation>
    <scope>IDENTIFICATION</scope>
    <source>
        <tissue evidence="4">Testes</tissue>
    </source>
</reference>
<dbReference type="PANTHER" id="PTHR46780">
    <property type="entry name" value="PROTEIN EVA-1"/>
    <property type="match status" value="1"/>
</dbReference>
<dbReference type="InterPro" id="IPR000922">
    <property type="entry name" value="Lectin_gal-bd_dom"/>
</dbReference>
<sequence>MSTLLYLILAISVFCPDKLVALSVCEGDTLNIDCGSDVIHVLAANYGRTDGTTCPHSAMSNQACFATNSLSIVTTACEGISICSIAALNSIFGDPCHGTYKYLEVDYECVTPVEPVPEVVKVGCFNTNTDDEPIESLECRDDYLVSHHLERELHVEKCARQLQLEGGQLSHC</sequence>
<accession>A0ABM0LU99</accession>
<name>A0ABM0LU99_SACKO</name>
<feature type="signal peptide" evidence="1">
    <location>
        <begin position="1"/>
        <end position="21"/>
    </location>
</feature>